<dbReference type="AlphaFoldDB" id="A0AAE0S6L7"/>
<sequence length="98" mass="11571">MKWRSYITWNGRNILHRNSAIFKQSCIPYERGGKEVLVAYYMETGLYSNTFSFIFCEGWEGANYSVTMLHSKSHLYYLRSGFIVHAIKQILEFVVYPI</sequence>
<evidence type="ECO:0000313" key="2">
    <source>
        <dbReference type="Proteomes" id="UP001195483"/>
    </source>
</evidence>
<accession>A0AAE0S6L7</accession>
<reference evidence="1" key="2">
    <citation type="journal article" date="2021" name="Genome Biol. Evol.">
        <title>Developing a high-quality reference genome for a parasitic bivalve with doubly uniparental inheritance (Bivalvia: Unionida).</title>
        <authorList>
            <person name="Smith C.H."/>
        </authorList>
    </citation>
    <scope>NUCLEOTIDE SEQUENCE</scope>
    <source>
        <strain evidence="1">CHS0354</strain>
        <tissue evidence="1">Mantle</tissue>
    </source>
</reference>
<gene>
    <name evidence="1" type="ORF">CHS0354_022598</name>
</gene>
<organism evidence="1 2">
    <name type="scientific">Potamilus streckersoni</name>
    <dbReference type="NCBI Taxonomy" id="2493646"/>
    <lineage>
        <taxon>Eukaryota</taxon>
        <taxon>Metazoa</taxon>
        <taxon>Spiralia</taxon>
        <taxon>Lophotrochozoa</taxon>
        <taxon>Mollusca</taxon>
        <taxon>Bivalvia</taxon>
        <taxon>Autobranchia</taxon>
        <taxon>Heteroconchia</taxon>
        <taxon>Palaeoheterodonta</taxon>
        <taxon>Unionida</taxon>
        <taxon>Unionoidea</taxon>
        <taxon>Unionidae</taxon>
        <taxon>Ambleminae</taxon>
        <taxon>Lampsilini</taxon>
        <taxon>Potamilus</taxon>
    </lineage>
</organism>
<reference evidence="1" key="3">
    <citation type="submission" date="2023-05" db="EMBL/GenBank/DDBJ databases">
        <authorList>
            <person name="Smith C.H."/>
        </authorList>
    </citation>
    <scope>NUCLEOTIDE SEQUENCE</scope>
    <source>
        <strain evidence="1">CHS0354</strain>
        <tissue evidence="1">Mantle</tissue>
    </source>
</reference>
<protein>
    <submittedName>
        <fullName evidence="1">Uncharacterized protein</fullName>
    </submittedName>
</protein>
<reference evidence="1" key="1">
    <citation type="journal article" date="2021" name="Genome Biol. Evol.">
        <title>A High-Quality Reference Genome for a Parasitic Bivalve with Doubly Uniparental Inheritance (Bivalvia: Unionida).</title>
        <authorList>
            <person name="Smith C.H."/>
        </authorList>
    </citation>
    <scope>NUCLEOTIDE SEQUENCE</scope>
    <source>
        <strain evidence="1">CHS0354</strain>
    </source>
</reference>
<keyword evidence="2" id="KW-1185">Reference proteome</keyword>
<dbReference type="EMBL" id="JAEAOA010001372">
    <property type="protein sequence ID" value="KAK3586271.1"/>
    <property type="molecule type" value="Genomic_DNA"/>
</dbReference>
<comment type="caution">
    <text evidence="1">The sequence shown here is derived from an EMBL/GenBank/DDBJ whole genome shotgun (WGS) entry which is preliminary data.</text>
</comment>
<dbReference type="Proteomes" id="UP001195483">
    <property type="component" value="Unassembled WGS sequence"/>
</dbReference>
<evidence type="ECO:0000313" key="1">
    <source>
        <dbReference type="EMBL" id="KAK3586271.1"/>
    </source>
</evidence>
<name>A0AAE0S6L7_9BIVA</name>
<proteinExistence type="predicted"/>